<feature type="compositionally biased region" description="Acidic residues" evidence="1">
    <location>
        <begin position="168"/>
        <end position="177"/>
    </location>
</feature>
<sequence>SPLPQPRKKPLQPGGAKESELISYLDHTIRNVKGRWAKRMFKDEEVEQGEAHGYHSFGEAAHDIDGLVDVVWVSGSPNLQVPYLLSIALLMTDFLPDFPPAPQATFRVLDKLDHAFSSLLQGKDSDTGEPLPGFESGRNISTTDKVRLKSIVERTRLIVVEALSGESREEESMDIDDEFRAEASETELSKSESENDDTVKFEGFDDFDSDEEDDDDREELHIAKVYERTIGELGDVLGGPPIGIITDD</sequence>
<feature type="compositionally biased region" description="Acidic residues" evidence="1">
    <location>
        <begin position="204"/>
        <end position="217"/>
    </location>
</feature>
<reference evidence="2" key="1">
    <citation type="journal article" date="2020" name="Stud. Mycol.">
        <title>101 Dothideomycetes genomes: a test case for predicting lifestyles and emergence of pathogens.</title>
        <authorList>
            <person name="Haridas S."/>
            <person name="Albert R."/>
            <person name="Binder M."/>
            <person name="Bloem J."/>
            <person name="Labutti K."/>
            <person name="Salamov A."/>
            <person name="Andreopoulos B."/>
            <person name="Baker S."/>
            <person name="Barry K."/>
            <person name="Bills G."/>
            <person name="Bluhm B."/>
            <person name="Cannon C."/>
            <person name="Castanera R."/>
            <person name="Culley D."/>
            <person name="Daum C."/>
            <person name="Ezra D."/>
            <person name="Gonzalez J."/>
            <person name="Henrissat B."/>
            <person name="Kuo A."/>
            <person name="Liang C."/>
            <person name="Lipzen A."/>
            <person name="Lutzoni F."/>
            <person name="Magnuson J."/>
            <person name="Mondo S."/>
            <person name="Nolan M."/>
            <person name="Ohm R."/>
            <person name="Pangilinan J."/>
            <person name="Park H.-J."/>
            <person name="Ramirez L."/>
            <person name="Alfaro M."/>
            <person name="Sun H."/>
            <person name="Tritt A."/>
            <person name="Yoshinaga Y."/>
            <person name="Zwiers L.-H."/>
            <person name="Turgeon B."/>
            <person name="Goodwin S."/>
            <person name="Spatafora J."/>
            <person name="Crous P."/>
            <person name="Grigoriev I."/>
        </authorList>
    </citation>
    <scope>NUCLEOTIDE SEQUENCE</scope>
    <source>
        <strain evidence="2">CBS 627.86</strain>
    </source>
</reference>
<dbReference type="EMBL" id="ML977332">
    <property type="protein sequence ID" value="KAF2112094.1"/>
    <property type="molecule type" value="Genomic_DNA"/>
</dbReference>
<feature type="region of interest" description="Disordered" evidence="1">
    <location>
        <begin position="167"/>
        <end position="218"/>
    </location>
</feature>
<dbReference type="AlphaFoldDB" id="A0A6A5YZ49"/>
<dbReference type="InterPro" id="IPR031349">
    <property type="entry name" value="Tfb6"/>
</dbReference>
<keyword evidence="3" id="KW-1185">Reference proteome</keyword>
<dbReference type="OrthoDB" id="5420410at2759"/>
<dbReference type="GO" id="GO:0005675">
    <property type="term" value="C:transcription factor TFIIH holo complex"/>
    <property type="evidence" value="ECO:0007669"/>
    <property type="project" value="TreeGrafter"/>
</dbReference>
<evidence type="ECO:0000256" key="1">
    <source>
        <dbReference type="SAM" id="MobiDB-lite"/>
    </source>
</evidence>
<evidence type="ECO:0000313" key="3">
    <source>
        <dbReference type="Proteomes" id="UP000799770"/>
    </source>
</evidence>
<organism evidence="2 3">
    <name type="scientific">Lophiotrema nucula</name>
    <dbReference type="NCBI Taxonomy" id="690887"/>
    <lineage>
        <taxon>Eukaryota</taxon>
        <taxon>Fungi</taxon>
        <taxon>Dikarya</taxon>
        <taxon>Ascomycota</taxon>
        <taxon>Pezizomycotina</taxon>
        <taxon>Dothideomycetes</taxon>
        <taxon>Pleosporomycetidae</taxon>
        <taxon>Pleosporales</taxon>
        <taxon>Lophiotremataceae</taxon>
        <taxon>Lophiotrema</taxon>
    </lineage>
</organism>
<dbReference type="PANTHER" id="PTHR37781:SF1">
    <property type="entry name" value="ADR380WP"/>
    <property type="match status" value="1"/>
</dbReference>
<dbReference type="PANTHER" id="PTHR37781">
    <property type="entry name" value="TFIIH COMPLEX SUBUNIT"/>
    <property type="match status" value="1"/>
</dbReference>
<name>A0A6A5YZ49_9PLEO</name>
<accession>A0A6A5YZ49</accession>
<feature type="compositionally biased region" description="Basic and acidic residues" evidence="1">
    <location>
        <begin position="178"/>
        <end position="203"/>
    </location>
</feature>
<evidence type="ECO:0008006" key="4">
    <source>
        <dbReference type="Google" id="ProtNLM"/>
    </source>
</evidence>
<feature type="non-terminal residue" evidence="2">
    <location>
        <position position="248"/>
    </location>
</feature>
<feature type="non-terminal residue" evidence="2">
    <location>
        <position position="1"/>
    </location>
</feature>
<proteinExistence type="predicted"/>
<protein>
    <recommendedName>
        <fullName evidence="4">Meiotic recombination protein DMC1</fullName>
    </recommendedName>
</protein>
<evidence type="ECO:0000313" key="2">
    <source>
        <dbReference type="EMBL" id="KAF2112094.1"/>
    </source>
</evidence>
<dbReference type="Proteomes" id="UP000799770">
    <property type="component" value="Unassembled WGS sequence"/>
</dbReference>
<gene>
    <name evidence="2" type="ORF">BDV96DRAFT_468914</name>
</gene>
<dbReference type="Pfam" id="PF17110">
    <property type="entry name" value="TFB6"/>
    <property type="match status" value="1"/>
</dbReference>